<protein>
    <submittedName>
        <fullName evidence="1">Histidine phosphatase family protein</fullName>
    </submittedName>
</protein>
<evidence type="ECO:0000313" key="2">
    <source>
        <dbReference type="Proteomes" id="UP000753961"/>
    </source>
</evidence>
<dbReference type="AlphaFoldDB" id="A0A953LC06"/>
<dbReference type="RefSeq" id="WP_222580570.1">
    <property type="nucleotide sequence ID" value="NZ_JAHVHU010000011.1"/>
</dbReference>
<dbReference type="SMART" id="SM00855">
    <property type="entry name" value="PGAM"/>
    <property type="match status" value="1"/>
</dbReference>
<gene>
    <name evidence="1" type="ORF">KUV50_12870</name>
</gene>
<dbReference type="InterPro" id="IPR013078">
    <property type="entry name" value="His_Pase_superF_clade-1"/>
</dbReference>
<dbReference type="CDD" id="cd07067">
    <property type="entry name" value="HP_PGM_like"/>
    <property type="match status" value="1"/>
</dbReference>
<sequence>MKRIFIIRHAKSSHGAEYRSDFERPLNARGRSDARKMAGELVKKVGRLDRILVSSAERTRQTAAFFIDAFELDADQIDFTKDLYLPEERDIWKAIQKLDDDSENTAVITHNPAAEDLLQRFRPGTALPTCSIVTLHYDGIAWKDLHPDEVQFVSHIYPGLYD</sequence>
<comment type="caution">
    <text evidence="1">The sequence shown here is derived from an EMBL/GenBank/DDBJ whole genome shotgun (WGS) entry which is preliminary data.</text>
</comment>
<dbReference type="EMBL" id="JAHVHU010000011">
    <property type="protein sequence ID" value="MBY5959036.1"/>
    <property type="molecule type" value="Genomic_DNA"/>
</dbReference>
<accession>A0A953LC06</accession>
<dbReference type="InterPro" id="IPR029033">
    <property type="entry name" value="His_PPase_superfam"/>
</dbReference>
<dbReference type="Gene3D" id="3.40.50.1240">
    <property type="entry name" value="Phosphoglycerate mutase-like"/>
    <property type="match status" value="1"/>
</dbReference>
<reference evidence="1" key="1">
    <citation type="submission" date="2021-06" db="EMBL/GenBank/DDBJ databases">
        <title>44 bacteria genomes isolated from Dapeng, Shenzhen.</title>
        <authorList>
            <person name="Zheng W."/>
            <person name="Yu S."/>
            <person name="Huang Y."/>
        </authorList>
    </citation>
    <scope>NUCLEOTIDE SEQUENCE</scope>
    <source>
        <strain evidence="1">DP5N28-2</strain>
    </source>
</reference>
<dbReference type="PANTHER" id="PTHR47623">
    <property type="entry name" value="OS09G0287300 PROTEIN"/>
    <property type="match status" value="1"/>
</dbReference>
<evidence type="ECO:0000313" key="1">
    <source>
        <dbReference type="EMBL" id="MBY5959036.1"/>
    </source>
</evidence>
<keyword evidence="2" id="KW-1185">Reference proteome</keyword>
<organism evidence="1 2">
    <name type="scientific">Membranihabitans marinus</name>
    <dbReference type="NCBI Taxonomy" id="1227546"/>
    <lineage>
        <taxon>Bacteria</taxon>
        <taxon>Pseudomonadati</taxon>
        <taxon>Bacteroidota</taxon>
        <taxon>Saprospiria</taxon>
        <taxon>Saprospirales</taxon>
        <taxon>Saprospiraceae</taxon>
        <taxon>Membranihabitans</taxon>
    </lineage>
</organism>
<dbReference type="Proteomes" id="UP000753961">
    <property type="component" value="Unassembled WGS sequence"/>
</dbReference>
<dbReference type="SUPFAM" id="SSF53254">
    <property type="entry name" value="Phosphoglycerate mutase-like"/>
    <property type="match status" value="1"/>
</dbReference>
<dbReference type="Pfam" id="PF00300">
    <property type="entry name" value="His_Phos_1"/>
    <property type="match status" value="1"/>
</dbReference>
<name>A0A953LC06_9BACT</name>
<proteinExistence type="predicted"/>
<dbReference type="PANTHER" id="PTHR47623:SF1">
    <property type="entry name" value="OS09G0287300 PROTEIN"/>
    <property type="match status" value="1"/>
</dbReference>